<accession>A0A8R1DJL7</accession>
<evidence type="ECO:0000256" key="1">
    <source>
        <dbReference type="SAM" id="Phobius"/>
    </source>
</evidence>
<dbReference type="AlphaFoldDB" id="A0A8R1DJL7"/>
<proteinExistence type="predicted"/>
<keyword evidence="1" id="KW-0472">Membrane</keyword>
<feature type="transmembrane region" description="Helical" evidence="1">
    <location>
        <begin position="46"/>
        <end position="65"/>
    </location>
</feature>
<reference evidence="2" key="2">
    <citation type="submission" date="2022-06" db="UniProtKB">
        <authorList>
            <consortium name="EnsemblMetazoa"/>
        </authorList>
    </citation>
    <scope>IDENTIFICATION</scope>
    <source>
        <strain evidence="2">DF5081</strain>
    </source>
</reference>
<evidence type="ECO:0000313" key="2">
    <source>
        <dbReference type="EnsemblMetazoa" id="CJA04593.1"/>
    </source>
</evidence>
<protein>
    <submittedName>
        <fullName evidence="2">Uncharacterized protein</fullName>
    </submittedName>
</protein>
<dbReference type="InterPro" id="IPR019421">
    <property type="entry name" value="7TM_GPCR_serpentine_rcpt_Srd"/>
</dbReference>
<keyword evidence="3" id="KW-1185">Reference proteome</keyword>
<keyword evidence="1" id="KW-0812">Transmembrane</keyword>
<feature type="transmembrane region" description="Helical" evidence="1">
    <location>
        <begin position="12"/>
        <end position="34"/>
    </location>
</feature>
<sequence length="68" mass="8259">MNSEWVLSTFLFFYFPLYCLLCISVQMFLFFAIYARTPPALRNMKYFFYPSNLLNFIHIVILSLMQLR</sequence>
<reference evidence="3" key="1">
    <citation type="submission" date="2010-08" db="EMBL/GenBank/DDBJ databases">
        <authorList>
            <consortium name="Caenorhabditis japonica Sequencing Consortium"/>
            <person name="Wilson R.K."/>
        </authorList>
    </citation>
    <scope>NUCLEOTIDE SEQUENCE [LARGE SCALE GENOMIC DNA]</scope>
    <source>
        <strain evidence="3">DF5081</strain>
    </source>
</reference>
<name>A0A8R1DJL7_CAEJA</name>
<dbReference type="EnsemblMetazoa" id="CJA04593.1">
    <property type="protein sequence ID" value="CJA04593.1"/>
    <property type="gene ID" value="WBGene00123797"/>
</dbReference>
<evidence type="ECO:0000313" key="3">
    <source>
        <dbReference type="Proteomes" id="UP000005237"/>
    </source>
</evidence>
<dbReference type="Proteomes" id="UP000005237">
    <property type="component" value="Unassembled WGS sequence"/>
</dbReference>
<dbReference type="Pfam" id="PF10317">
    <property type="entry name" value="7TM_GPCR_Srd"/>
    <property type="match status" value="1"/>
</dbReference>
<organism evidence="2 3">
    <name type="scientific">Caenorhabditis japonica</name>
    <dbReference type="NCBI Taxonomy" id="281687"/>
    <lineage>
        <taxon>Eukaryota</taxon>
        <taxon>Metazoa</taxon>
        <taxon>Ecdysozoa</taxon>
        <taxon>Nematoda</taxon>
        <taxon>Chromadorea</taxon>
        <taxon>Rhabditida</taxon>
        <taxon>Rhabditina</taxon>
        <taxon>Rhabditomorpha</taxon>
        <taxon>Rhabditoidea</taxon>
        <taxon>Rhabditidae</taxon>
        <taxon>Peloderinae</taxon>
        <taxon>Caenorhabditis</taxon>
    </lineage>
</organism>
<keyword evidence="1" id="KW-1133">Transmembrane helix</keyword>